<accession>A0A7Y0ACQ6</accession>
<comment type="caution">
    <text evidence="1">The sequence shown here is derived from an EMBL/GenBank/DDBJ whole genome shotgun (WGS) entry which is preliminary data.</text>
</comment>
<reference evidence="1 2" key="1">
    <citation type="submission" date="2020-04" db="EMBL/GenBank/DDBJ databases">
        <title>Hymenobacter polaris sp. nov., isolated from Arctic soil.</title>
        <authorList>
            <person name="Dahal R.H."/>
        </authorList>
    </citation>
    <scope>NUCLEOTIDE SEQUENCE [LARGE SCALE GENOMIC DNA]</scope>
    <source>
        <strain evidence="1 2">RP-2-7</strain>
    </source>
</reference>
<dbReference type="AlphaFoldDB" id="A0A7Y0ACQ6"/>
<protein>
    <recommendedName>
        <fullName evidence="3">Short-chain dehydrogenase</fullName>
    </recommendedName>
</protein>
<evidence type="ECO:0000313" key="2">
    <source>
        <dbReference type="Proteomes" id="UP000559626"/>
    </source>
</evidence>
<proteinExistence type="predicted"/>
<gene>
    <name evidence="1" type="ORF">HHL22_06960</name>
</gene>
<dbReference type="RefSeq" id="WP_169530207.1">
    <property type="nucleotide sequence ID" value="NZ_JABBGH010000001.1"/>
</dbReference>
<evidence type="ECO:0008006" key="3">
    <source>
        <dbReference type="Google" id="ProtNLM"/>
    </source>
</evidence>
<dbReference type="EMBL" id="JABBGH010000001">
    <property type="protein sequence ID" value="NML64942.1"/>
    <property type="molecule type" value="Genomic_DNA"/>
</dbReference>
<organism evidence="1 2">
    <name type="scientific">Hymenobacter polaris</name>
    <dbReference type="NCBI Taxonomy" id="2682546"/>
    <lineage>
        <taxon>Bacteria</taxon>
        <taxon>Pseudomonadati</taxon>
        <taxon>Bacteroidota</taxon>
        <taxon>Cytophagia</taxon>
        <taxon>Cytophagales</taxon>
        <taxon>Hymenobacteraceae</taxon>
        <taxon>Hymenobacter</taxon>
    </lineage>
</organism>
<name>A0A7Y0ACQ6_9BACT</name>
<keyword evidence="2" id="KW-1185">Reference proteome</keyword>
<evidence type="ECO:0000313" key="1">
    <source>
        <dbReference type="EMBL" id="NML64942.1"/>
    </source>
</evidence>
<sequence length="77" mass="8447">MRHSQAAHQQPTNGRQPGYSLKVAQVLIEVSEAEHPPPHLFLGADAYQLAAQRIAFVQQQMQQWQAMATATNPALAA</sequence>
<dbReference type="Proteomes" id="UP000559626">
    <property type="component" value="Unassembled WGS sequence"/>
</dbReference>
<dbReference type="Gene3D" id="3.40.50.720">
    <property type="entry name" value="NAD(P)-binding Rossmann-like Domain"/>
    <property type="match status" value="1"/>
</dbReference>